<accession>A0A367ZMC9</accession>
<feature type="region of interest" description="Disordered" evidence="1">
    <location>
        <begin position="1"/>
        <end position="40"/>
    </location>
</feature>
<dbReference type="Proteomes" id="UP000252355">
    <property type="component" value="Unassembled WGS sequence"/>
</dbReference>
<dbReference type="AlphaFoldDB" id="A0A367ZMC9"/>
<proteinExistence type="predicted"/>
<evidence type="ECO:0000256" key="1">
    <source>
        <dbReference type="SAM" id="MobiDB-lite"/>
    </source>
</evidence>
<evidence type="ECO:0000313" key="2">
    <source>
        <dbReference type="EMBL" id="RCK79284.1"/>
    </source>
</evidence>
<name>A0A367ZMC9_9BACT</name>
<protein>
    <submittedName>
        <fullName evidence="2">Uncharacterized protein</fullName>
    </submittedName>
</protein>
<reference evidence="2 3" key="1">
    <citation type="submission" date="2018-05" db="EMBL/GenBank/DDBJ databases">
        <title>A metagenomic window into the 2 km-deep terrestrial subsurface aquifer revealed taxonomically and functionally diverse microbial community comprising novel uncultured bacterial lineages.</title>
        <authorList>
            <person name="Kadnikov V.V."/>
            <person name="Mardanov A.V."/>
            <person name="Beletsky A.V."/>
            <person name="Banks D."/>
            <person name="Pimenov N.V."/>
            <person name="Frank Y.A."/>
            <person name="Karnachuk O.V."/>
            <person name="Ravin N.V."/>
        </authorList>
    </citation>
    <scope>NUCLEOTIDE SEQUENCE [LARGE SCALE GENOMIC DNA]</scope>
    <source>
        <strain evidence="2">BY5</strain>
    </source>
</reference>
<sequence length="40" mass="4037">MAGAPCGHEPSSGAGKTRRLVGGPAPRPYDPGMGRRTSLS</sequence>
<evidence type="ECO:0000313" key="3">
    <source>
        <dbReference type="Proteomes" id="UP000252355"/>
    </source>
</evidence>
<organism evidence="2 3">
    <name type="scientific">Candidatus Ozemobacter sibiricus</name>
    <dbReference type="NCBI Taxonomy" id="2268124"/>
    <lineage>
        <taxon>Bacteria</taxon>
        <taxon>Candidatus Ozemobacteria</taxon>
        <taxon>Candidatus Ozemobacterales</taxon>
        <taxon>Candidatus Ozemobacteraceae</taxon>
        <taxon>Candidatus Ozemobacter</taxon>
    </lineage>
</organism>
<dbReference type="EMBL" id="QOQW01000014">
    <property type="protein sequence ID" value="RCK79284.1"/>
    <property type="molecule type" value="Genomic_DNA"/>
</dbReference>
<comment type="caution">
    <text evidence="2">The sequence shown here is derived from an EMBL/GenBank/DDBJ whole genome shotgun (WGS) entry which is preliminary data.</text>
</comment>
<gene>
    <name evidence="2" type="ORF">OZSIB_0155</name>
</gene>